<dbReference type="EMBL" id="JAANXD010000040">
    <property type="protein sequence ID" value="MBS1257876.1"/>
    <property type="molecule type" value="Genomic_DNA"/>
</dbReference>
<protein>
    <recommendedName>
        <fullName evidence="3">Plasmid stabilization system protein</fullName>
    </recommendedName>
</protein>
<comment type="caution">
    <text evidence="1">The sequence shown here is derived from an EMBL/GenBank/DDBJ whole genome shotgun (WGS) entry which is preliminary data.</text>
</comment>
<evidence type="ECO:0000313" key="1">
    <source>
        <dbReference type="EMBL" id="MBS1257876.1"/>
    </source>
</evidence>
<reference evidence="1" key="1">
    <citation type="journal article" date="2021" name="ISME J.">
        <title>Fine-scale metabolic discontinuity in a stratified prokaryote microbiome of a Red Sea deep halocline.</title>
        <authorList>
            <person name="Michoud G."/>
            <person name="Ngugi D.K."/>
            <person name="Barozzi A."/>
            <person name="Merlino G."/>
            <person name="Calleja M.L."/>
            <person name="Delgado-Huertas A."/>
            <person name="Moran X.A.G."/>
            <person name="Daffonchio D."/>
        </authorList>
    </citation>
    <scope>NUCLEOTIDE SEQUENCE</scope>
    <source>
        <strain evidence="1">SuakinDeep_MAG55_1</strain>
    </source>
</reference>
<dbReference type="Gene3D" id="3.30.2310.20">
    <property type="entry name" value="RelE-like"/>
    <property type="match status" value="1"/>
</dbReference>
<organism evidence="1 2">
    <name type="scientific">Candidatus Scalindua arabica</name>
    <dbReference type="NCBI Taxonomy" id="1127984"/>
    <lineage>
        <taxon>Bacteria</taxon>
        <taxon>Pseudomonadati</taxon>
        <taxon>Planctomycetota</taxon>
        <taxon>Candidatus Brocadiia</taxon>
        <taxon>Candidatus Brocadiales</taxon>
        <taxon>Candidatus Scalinduaceae</taxon>
        <taxon>Candidatus Scalindua</taxon>
    </lineage>
</organism>
<evidence type="ECO:0008006" key="3">
    <source>
        <dbReference type="Google" id="ProtNLM"/>
    </source>
</evidence>
<proteinExistence type="predicted"/>
<gene>
    <name evidence="1" type="ORF">MAG551_00929</name>
</gene>
<dbReference type="AlphaFoldDB" id="A0A941W3K1"/>
<evidence type="ECO:0000313" key="2">
    <source>
        <dbReference type="Proteomes" id="UP000722750"/>
    </source>
</evidence>
<sequence>MKVRFFKIAQYELDDAVEYYNVERPGLGYEFLWEVFEAIDRIKAFPEAWQPFHRGTRKCQIRRFPYGVIYKQIDKLLLIIAVASLHRRPDYWIVRLPEKQS</sequence>
<dbReference type="Proteomes" id="UP000722750">
    <property type="component" value="Unassembled WGS sequence"/>
</dbReference>
<name>A0A941W3K1_9BACT</name>
<accession>A0A941W3K1</accession>
<dbReference type="InterPro" id="IPR035093">
    <property type="entry name" value="RelE/ParE_toxin_dom_sf"/>
</dbReference>